<name>J9CSD4_9ZZZZ</name>
<dbReference type="AlphaFoldDB" id="J9CSD4"/>
<evidence type="ECO:0000313" key="2">
    <source>
        <dbReference type="EMBL" id="EJX03096.1"/>
    </source>
</evidence>
<gene>
    <name evidence="2" type="ORF">EVA_08799</name>
</gene>
<comment type="caution">
    <text evidence="2">The sequence shown here is derived from an EMBL/GenBank/DDBJ whole genome shotgun (WGS) entry which is preliminary data.</text>
</comment>
<dbReference type="EMBL" id="AMCI01002301">
    <property type="protein sequence ID" value="EJX03096.1"/>
    <property type="molecule type" value="Genomic_DNA"/>
</dbReference>
<proteinExistence type="predicted"/>
<evidence type="ECO:0000256" key="1">
    <source>
        <dbReference type="SAM" id="MobiDB-lite"/>
    </source>
</evidence>
<protein>
    <submittedName>
        <fullName evidence="2">Uncharacterized protein</fullName>
    </submittedName>
</protein>
<feature type="region of interest" description="Disordered" evidence="1">
    <location>
        <begin position="1"/>
        <end position="110"/>
    </location>
</feature>
<sequence>MFQDGSGGLPIPCTPREARPPEGGAGLLAVTVAGARQNRGRSSPGANSGLPVRHGLRGPRNGSRRPTGGRSKPATGYRGRRRGHSYTTLTLGHYLRQQPSTVARHRSPTG</sequence>
<accession>J9CSD4</accession>
<reference evidence="2" key="1">
    <citation type="journal article" date="2012" name="PLoS ONE">
        <title>Gene sets for utilization of primary and secondary nutrition supplies in the distal gut of endangered iberian lynx.</title>
        <authorList>
            <person name="Alcaide M."/>
            <person name="Messina E."/>
            <person name="Richter M."/>
            <person name="Bargiela R."/>
            <person name="Peplies J."/>
            <person name="Huws S.A."/>
            <person name="Newbold C.J."/>
            <person name="Golyshin P.N."/>
            <person name="Simon M.A."/>
            <person name="Lopez G."/>
            <person name="Yakimov M.M."/>
            <person name="Ferrer M."/>
        </authorList>
    </citation>
    <scope>NUCLEOTIDE SEQUENCE</scope>
</reference>
<organism evidence="2">
    <name type="scientific">gut metagenome</name>
    <dbReference type="NCBI Taxonomy" id="749906"/>
    <lineage>
        <taxon>unclassified sequences</taxon>
        <taxon>metagenomes</taxon>
        <taxon>organismal metagenomes</taxon>
    </lineage>
</organism>